<keyword evidence="1" id="KW-0472">Membrane</keyword>
<organism evidence="2 3">
    <name type="scientific">Streptomyces candidus</name>
    <dbReference type="NCBI Taxonomy" id="67283"/>
    <lineage>
        <taxon>Bacteria</taxon>
        <taxon>Bacillati</taxon>
        <taxon>Actinomycetota</taxon>
        <taxon>Actinomycetes</taxon>
        <taxon>Kitasatosporales</taxon>
        <taxon>Streptomycetaceae</taxon>
        <taxon>Streptomyces</taxon>
    </lineage>
</organism>
<comment type="caution">
    <text evidence="2">The sequence shown here is derived from an EMBL/GenBank/DDBJ whole genome shotgun (WGS) entry which is preliminary data.</text>
</comment>
<keyword evidence="3" id="KW-1185">Reference proteome</keyword>
<proteinExistence type="predicted"/>
<dbReference type="RefSeq" id="WP_185028378.1">
    <property type="nucleotide sequence ID" value="NZ_BNBN01000004.1"/>
</dbReference>
<feature type="transmembrane region" description="Helical" evidence="1">
    <location>
        <begin position="43"/>
        <end position="65"/>
    </location>
</feature>
<gene>
    <name evidence="2" type="ORF">HNQ79_001593</name>
</gene>
<sequence>MTPRREEDQVRRLLAEAAHPPVPADLLPRATARGLRRRRRRRVLRRTLWTLAAALLVAFLVWATVTQPWLGPPADIAPPVGGV</sequence>
<evidence type="ECO:0000313" key="2">
    <source>
        <dbReference type="EMBL" id="MBB6435142.1"/>
    </source>
</evidence>
<accession>A0A7X0HF33</accession>
<evidence type="ECO:0000313" key="3">
    <source>
        <dbReference type="Proteomes" id="UP000540423"/>
    </source>
</evidence>
<dbReference type="AlphaFoldDB" id="A0A7X0HF33"/>
<keyword evidence="1" id="KW-0812">Transmembrane</keyword>
<reference evidence="2 3" key="1">
    <citation type="submission" date="2020-08" db="EMBL/GenBank/DDBJ databases">
        <title>Genomic Encyclopedia of Type Strains, Phase IV (KMG-IV): sequencing the most valuable type-strain genomes for metagenomic binning, comparative biology and taxonomic classification.</title>
        <authorList>
            <person name="Goeker M."/>
        </authorList>
    </citation>
    <scope>NUCLEOTIDE SEQUENCE [LARGE SCALE GENOMIC DNA]</scope>
    <source>
        <strain evidence="2 3">DSM 40141</strain>
    </source>
</reference>
<evidence type="ECO:0000256" key="1">
    <source>
        <dbReference type="SAM" id="Phobius"/>
    </source>
</evidence>
<keyword evidence="1" id="KW-1133">Transmembrane helix</keyword>
<dbReference type="Proteomes" id="UP000540423">
    <property type="component" value="Unassembled WGS sequence"/>
</dbReference>
<dbReference type="EMBL" id="JACHEM010000003">
    <property type="protein sequence ID" value="MBB6435142.1"/>
    <property type="molecule type" value="Genomic_DNA"/>
</dbReference>
<protein>
    <submittedName>
        <fullName evidence="2">Ferric-dicitrate binding protein FerR (Iron transport regulator)</fullName>
    </submittedName>
</protein>
<name>A0A7X0HF33_9ACTN</name>